<name>A0A6A6TR91_9PLEO</name>
<dbReference type="AlphaFoldDB" id="A0A6A6TR91"/>
<keyword evidence="2" id="KW-1185">Reference proteome</keyword>
<protein>
    <submittedName>
        <fullName evidence="1">Uncharacterized protein</fullName>
    </submittedName>
</protein>
<dbReference type="Proteomes" id="UP000799324">
    <property type="component" value="Unassembled WGS sequence"/>
</dbReference>
<proteinExistence type="predicted"/>
<organism evidence="1 2">
    <name type="scientific">Lophiostoma macrostomum CBS 122681</name>
    <dbReference type="NCBI Taxonomy" id="1314788"/>
    <lineage>
        <taxon>Eukaryota</taxon>
        <taxon>Fungi</taxon>
        <taxon>Dikarya</taxon>
        <taxon>Ascomycota</taxon>
        <taxon>Pezizomycotina</taxon>
        <taxon>Dothideomycetes</taxon>
        <taxon>Pleosporomycetidae</taxon>
        <taxon>Pleosporales</taxon>
        <taxon>Lophiostomataceae</taxon>
        <taxon>Lophiostoma</taxon>
    </lineage>
</organism>
<gene>
    <name evidence="1" type="ORF">K491DRAFT_673616</name>
</gene>
<accession>A0A6A6TR91</accession>
<sequence length="195" mass="21572">MSMARATTTLSHDITRDPTVIASTTVYKCATLRRSTTNPSDLISFDCYFTHMLFKFPAWSSSRSRIPVSSNPLEPGNPVVNERGLVPFHPSTLAPSPSLYEDLALAPNHHIEGIKNIKLQLHGLIRYKLERMGNGVLLSMLDSRRYARWTHSRSPGAESRMNVVEVAFQRIGALSLEPLSNGPVSSQKSNCAIHG</sequence>
<evidence type="ECO:0000313" key="2">
    <source>
        <dbReference type="Proteomes" id="UP000799324"/>
    </source>
</evidence>
<dbReference type="EMBL" id="MU004292">
    <property type="protein sequence ID" value="KAF2661677.1"/>
    <property type="molecule type" value="Genomic_DNA"/>
</dbReference>
<evidence type="ECO:0000313" key="1">
    <source>
        <dbReference type="EMBL" id="KAF2661677.1"/>
    </source>
</evidence>
<reference evidence="1" key="1">
    <citation type="journal article" date="2020" name="Stud. Mycol.">
        <title>101 Dothideomycetes genomes: a test case for predicting lifestyles and emergence of pathogens.</title>
        <authorList>
            <person name="Haridas S."/>
            <person name="Albert R."/>
            <person name="Binder M."/>
            <person name="Bloem J."/>
            <person name="Labutti K."/>
            <person name="Salamov A."/>
            <person name="Andreopoulos B."/>
            <person name="Baker S."/>
            <person name="Barry K."/>
            <person name="Bills G."/>
            <person name="Bluhm B."/>
            <person name="Cannon C."/>
            <person name="Castanera R."/>
            <person name="Culley D."/>
            <person name="Daum C."/>
            <person name="Ezra D."/>
            <person name="Gonzalez J."/>
            <person name="Henrissat B."/>
            <person name="Kuo A."/>
            <person name="Liang C."/>
            <person name="Lipzen A."/>
            <person name="Lutzoni F."/>
            <person name="Magnuson J."/>
            <person name="Mondo S."/>
            <person name="Nolan M."/>
            <person name="Ohm R."/>
            <person name="Pangilinan J."/>
            <person name="Park H.-J."/>
            <person name="Ramirez L."/>
            <person name="Alfaro M."/>
            <person name="Sun H."/>
            <person name="Tritt A."/>
            <person name="Yoshinaga Y."/>
            <person name="Zwiers L.-H."/>
            <person name="Turgeon B."/>
            <person name="Goodwin S."/>
            <person name="Spatafora J."/>
            <person name="Crous P."/>
            <person name="Grigoriev I."/>
        </authorList>
    </citation>
    <scope>NUCLEOTIDE SEQUENCE</scope>
    <source>
        <strain evidence="1">CBS 122681</strain>
    </source>
</reference>